<keyword evidence="1" id="KW-0547">Nucleotide-binding</keyword>
<keyword evidence="4" id="KW-1185">Reference proteome</keyword>
<dbReference type="Gene3D" id="3.30.470.20">
    <property type="entry name" value="ATP-grasp fold, B domain"/>
    <property type="match status" value="1"/>
</dbReference>
<keyword evidence="1" id="KW-0067">ATP-binding</keyword>
<dbReference type="Proteomes" id="UP000294813">
    <property type="component" value="Unassembled WGS sequence"/>
</dbReference>
<comment type="caution">
    <text evidence="3">The sequence shown here is derived from an EMBL/GenBank/DDBJ whole genome shotgun (WGS) entry which is preliminary data.</text>
</comment>
<dbReference type="Pfam" id="PF14398">
    <property type="entry name" value="ATPgrasp_YheCD"/>
    <property type="match status" value="1"/>
</dbReference>
<accession>A0A4R2RC94</accession>
<gene>
    <name evidence="3" type="ORF">EDD73_13216</name>
</gene>
<dbReference type="InterPro" id="IPR011761">
    <property type="entry name" value="ATP-grasp"/>
</dbReference>
<dbReference type="AlphaFoldDB" id="A0A4R2RC94"/>
<evidence type="ECO:0000313" key="3">
    <source>
        <dbReference type="EMBL" id="TCP60990.1"/>
    </source>
</evidence>
<dbReference type="GO" id="GO:0005524">
    <property type="term" value="F:ATP binding"/>
    <property type="evidence" value="ECO:0007669"/>
    <property type="project" value="UniProtKB-UniRule"/>
</dbReference>
<evidence type="ECO:0000259" key="2">
    <source>
        <dbReference type="PROSITE" id="PS50975"/>
    </source>
</evidence>
<feature type="domain" description="ATP-grasp" evidence="2">
    <location>
        <begin position="292"/>
        <end position="362"/>
    </location>
</feature>
<dbReference type="GO" id="GO:0046872">
    <property type="term" value="F:metal ion binding"/>
    <property type="evidence" value="ECO:0007669"/>
    <property type="project" value="InterPro"/>
</dbReference>
<organism evidence="3 4">
    <name type="scientific">Heliophilum fasciatum</name>
    <dbReference type="NCBI Taxonomy" id="35700"/>
    <lineage>
        <taxon>Bacteria</taxon>
        <taxon>Bacillati</taxon>
        <taxon>Bacillota</taxon>
        <taxon>Clostridia</taxon>
        <taxon>Eubacteriales</taxon>
        <taxon>Heliobacteriaceae</taxon>
        <taxon>Heliophilum</taxon>
    </lineage>
</organism>
<evidence type="ECO:0000256" key="1">
    <source>
        <dbReference type="PROSITE-ProRule" id="PRU00409"/>
    </source>
</evidence>
<evidence type="ECO:0000313" key="4">
    <source>
        <dbReference type="Proteomes" id="UP000294813"/>
    </source>
</evidence>
<dbReference type="RefSeq" id="WP_131920578.1">
    <property type="nucleotide sequence ID" value="NZ_JAOQNU010000033.1"/>
</dbReference>
<dbReference type="PROSITE" id="PS50975">
    <property type="entry name" value="ATP_GRASP"/>
    <property type="match status" value="1"/>
</dbReference>
<dbReference type="EMBL" id="SLXT01000032">
    <property type="protein sequence ID" value="TCP60990.1"/>
    <property type="molecule type" value="Genomic_DNA"/>
</dbReference>
<name>A0A4R2RC94_9FIRM</name>
<proteinExistence type="predicted"/>
<sequence length="368" mass="42481">MPLPPMIGIVTWGSRNRMQPFGRWSSTMAQTIQALRKRKIHAVGIAIEDLYRLSQKKNCRPIIRTWRPLRGTWYVRYEALPSIFYNRILSRRREQSPQGQATLRWLQDTGRIVFNPGYLSKASVYEMLCASPVGSYLPKTEIAPLDGRLNEYLEQWPSIYMKPLNSCQGRGIYKLSNHNSHWQVTGLAPKRIVRRAFASQAMMRSWLEKRLRHRRYLLQQGIELGRLHDRPYDLRVLAQKNGHGEWVFVGCGIRLAAPGHVVTHRPNGGSVVSTDQVMNRRFGREGWQAKRKELSSMAVEAARELEKQHGGVFGIVTMDIACDRPDGRLWILEINAKPGPFDEPRIQKESYDLLADYMRFLAARRGCQ</sequence>
<dbReference type="InterPro" id="IPR026838">
    <property type="entry name" value="YheC/D"/>
</dbReference>
<dbReference type="OrthoDB" id="7869153at2"/>
<dbReference type="SUPFAM" id="SSF56059">
    <property type="entry name" value="Glutathione synthetase ATP-binding domain-like"/>
    <property type="match status" value="1"/>
</dbReference>
<reference evidence="3 4" key="1">
    <citation type="submission" date="2019-03" db="EMBL/GenBank/DDBJ databases">
        <title>Genomic Encyclopedia of Type Strains, Phase IV (KMG-IV): sequencing the most valuable type-strain genomes for metagenomic binning, comparative biology and taxonomic classification.</title>
        <authorList>
            <person name="Goeker M."/>
        </authorList>
    </citation>
    <scope>NUCLEOTIDE SEQUENCE [LARGE SCALE GENOMIC DNA]</scope>
    <source>
        <strain evidence="3 4">DSM 11170</strain>
    </source>
</reference>
<protein>
    <submittedName>
        <fullName evidence="3">YheC/D-like protein</fullName>
    </submittedName>
</protein>